<evidence type="ECO:0000313" key="2">
    <source>
        <dbReference type="Proteomes" id="UP000479043"/>
    </source>
</evidence>
<dbReference type="Gene3D" id="3.40.1230.10">
    <property type="entry name" value="MTH938-like"/>
    <property type="match status" value="1"/>
</dbReference>
<reference evidence="1 2" key="1">
    <citation type="submission" date="2020-01" db="EMBL/GenBank/DDBJ databases">
        <authorList>
            <person name="Chen S."/>
        </authorList>
    </citation>
    <scope>NUCLEOTIDE SEQUENCE [LARGE SCALE GENOMIC DNA]</scope>
    <source>
        <strain evidence="1 2">GS-10</strain>
    </source>
</reference>
<dbReference type="EMBL" id="WWEN01000002">
    <property type="protein sequence ID" value="MYM54206.1"/>
    <property type="molecule type" value="Genomic_DNA"/>
</dbReference>
<organism evidence="1 2">
    <name type="scientific">Thalassovita mangrovi</name>
    <dbReference type="NCBI Taxonomy" id="2692236"/>
    <lineage>
        <taxon>Bacteria</taxon>
        <taxon>Pseudomonadati</taxon>
        <taxon>Pseudomonadota</taxon>
        <taxon>Alphaproteobacteria</taxon>
        <taxon>Rhodobacterales</taxon>
        <taxon>Roseobacteraceae</taxon>
        <taxon>Thalassovita</taxon>
    </lineage>
</organism>
<dbReference type="CDD" id="cd00248">
    <property type="entry name" value="Mth938-like"/>
    <property type="match status" value="1"/>
</dbReference>
<dbReference type="AlphaFoldDB" id="A0A6L8LGT1"/>
<dbReference type="InterPro" id="IPR007523">
    <property type="entry name" value="NDUFAF3/AAMDC"/>
</dbReference>
<dbReference type="PANTHER" id="PTHR21192:SF2">
    <property type="entry name" value="NADH DEHYDROGENASE [UBIQUINONE] 1 ALPHA SUBCOMPLEX ASSEMBLY FACTOR 3"/>
    <property type="match status" value="1"/>
</dbReference>
<name>A0A6L8LGT1_9RHOB</name>
<keyword evidence="2" id="KW-1185">Reference proteome</keyword>
<dbReference type="InterPro" id="IPR036748">
    <property type="entry name" value="MTH938-like_sf"/>
</dbReference>
<sequence length="118" mass="12366">MQLTEVTFDDAVPVDGYGPGFFRVGGQVLHGAVIVTPDKARVWAGLEDDGAALLALAGEVDVIFVGMGPEIAFLPSELRQRLEAAGIGVEVMNSPSACRTYNVLVSEGRRVALAALPV</sequence>
<evidence type="ECO:0000313" key="1">
    <source>
        <dbReference type="EMBL" id="MYM54206.1"/>
    </source>
</evidence>
<dbReference type="Proteomes" id="UP000479043">
    <property type="component" value="Unassembled WGS sequence"/>
</dbReference>
<dbReference type="PANTHER" id="PTHR21192">
    <property type="entry name" value="NUCLEAR PROTEIN E3-3"/>
    <property type="match status" value="1"/>
</dbReference>
<dbReference type="RefSeq" id="WP_160971917.1">
    <property type="nucleotide sequence ID" value="NZ_WWEN01000002.1"/>
</dbReference>
<dbReference type="Pfam" id="PF04430">
    <property type="entry name" value="DUF498"/>
    <property type="match status" value="1"/>
</dbReference>
<gene>
    <name evidence="1" type="ORF">GR167_02735</name>
</gene>
<comment type="caution">
    <text evidence="1">The sequence shown here is derived from an EMBL/GenBank/DDBJ whole genome shotgun (WGS) entry which is preliminary data.</text>
</comment>
<proteinExistence type="predicted"/>
<evidence type="ECO:0008006" key="3">
    <source>
        <dbReference type="Google" id="ProtNLM"/>
    </source>
</evidence>
<dbReference type="SUPFAM" id="SSF64076">
    <property type="entry name" value="MTH938-like"/>
    <property type="match status" value="1"/>
</dbReference>
<protein>
    <recommendedName>
        <fullName evidence="3">Mth938-like domain-containing protein</fullName>
    </recommendedName>
</protein>
<accession>A0A6L8LGT1</accession>